<evidence type="ECO:0000313" key="1">
    <source>
        <dbReference type="EnsemblPlants" id="Solyc12g016207.1.1"/>
    </source>
</evidence>
<reference evidence="1" key="1">
    <citation type="journal article" date="2012" name="Nature">
        <title>The tomato genome sequence provides insights into fleshy fruit evolution.</title>
        <authorList>
            <consortium name="Tomato Genome Consortium"/>
        </authorList>
    </citation>
    <scope>NUCLEOTIDE SEQUENCE [LARGE SCALE GENOMIC DNA]</scope>
    <source>
        <strain evidence="1">cv. Heinz 1706</strain>
    </source>
</reference>
<reference evidence="1" key="2">
    <citation type="submission" date="2019-01" db="UniProtKB">
        <authorList>
            <consortium name="EnsemblPlants"/>
        </authorList>
    </citation>
    <scope>IDENTIFICATION</scope>
    <source>
        <strain evidence="1">cv. Heinz 1706</strain>
    </source>
</reference>
<dbReference type="EnsemblPlants" id="Solyc12g016207.1.1">
    <property type="protein sequence ID" value="Solyc12g016207.1.1"/>
    <property type="gene ID" value="Solyc12g016207.1"/>
</dbReference>
<dbReference type="Proteomes" id="UP000004994">
    <property type="component" value="Chromosome 12"/>
</dbReference>
<dbReference type="Gramene" id="Solyc12g016207.1.1">
    <property type="protein sequence ID" value="Solyc12g016207.1.1"/>
    <property type="gene ID" value="Solyc12g016207.1"/>
</dbReference>
<accession>A0A3Q7J693</accession>
<organism evidence="1">
    <name type="scientific">Solanum lycopersicum</name>
    <name type="common">Tomato</name>
    <name type="synonym">Lycopersicon esculentum</name>
    <dbReference type="NCBI Taxonomy" id="4081"/>
    <lineage>
        <taxon>Eukaryota</taxon>
        <taxon>Viridiplantae</taxon>
        <taxon>Streptophyta</taxon>
        <taxon>Embryophyta</taxon>
        <taxon>Tracheophyta</taxon>
        <taxon>Spermatophyta</taxon>
        <taxon>Magnoliopsida</taxon>
        <taxon>eudicotyledons</taxon>
        <taxon>Gunneridae</taxon>
        <taxon>Pentapetalae</taxon>
        <taxon>asterids</taxon>
        <taxon>lamiids</taxon>
        <taxon>Solanales</taxon>
        <taxon>Solanaceae</taxon>
        <taxon>Solanoideae</taxon>
        <taxon>Solaneae</taxon>
        <taxon>Solanum</taxon>
        <taxon>Solanum subgen. Lycopersicon</taxon>
    </lineage>
</organism>
<keyword evidence="2" id="KW-1185">Reference proteome</keyword>
<sequence length="135" mass="15127">MELGFYVLAHCNEHTPVYPDVVLLLVTDALAGKILSTSSTYYCWNKKPEVDEELPYEIIVEQSAFGPHYLGTNVALDRCIVILKELVRDIIYPSQGLWSSSTLVIHNKYAWGAIIGHATRSLDIAIAAWTSEFLN</sequence>
<dbReference type="InParanoid" id="A0A3Q7J693"/>
<name>A0A3Q7J693_SOLLC</name>
<dbReference type="AlphaFoldDB" id="A0A3Q7J693"/>
<evidence type="ECO:0000313" key="2">
    <source>
        <dbReference type="Proteomes" id="UP000004994"/>
    </source>
</evidence>
<protein>
    <submittedName>
        <fullName evidence="1">Uncharacterized protein</fullName>
    </submittedName>
</protein>
<proteinExistence type="predicted"/>